<evidence type="ECO:0000313" key="2">
    <source>
        <dbReference type="Proteomes" id="UP000001798"/>
    </source>
</evidence>
<keyword evidence="2" id="KW-1185">Reference proteome</keyword>
<reference evidence="1 2" key="3">
    <citation type="journal article" date="2017" name="Mol. Plant Pathol.">
        <title>A gapless genome sequence of the fungus Botrytis cinerea.</title>
        <authorList>
            <person name="Van Kan J.A."/>
            <person name="Stassen J.H."/>
            <person name="Mosbach A."/>
            <person name="Van Der Lee T.A."/>
            <person name="Faino L."/>
            <person name="Farmer A.D."/>
            <person name="Papasotiriou D.G."/>
            <person name="Zhou S."/>
            <person name="Seidl M.F."/>
            <person name="Cottam E."/>
            <person name="Edel D."/>
            <person name="Hahn M."/>
            <person name="Schwartz D.C."/>
            <person name="Dietrich R.A."/>
            <person name="Widdison S."/>
            <person name="Scalliet G."/>
        </authorList>
    </citation>
    <scope>NUCLEOTIDE SEQUENCE [LARGE SCALE GENOMIC DNA]</scope>
    <source>
        <strain evidence="1 2">B05.10</strain>
    </source>
</reference>
<dbReference type="KEGG" id="bfu:BCIN_09g02520"/>
<dbReference type="Proteomes" id="UP000001798">
    <property type="component" value="Chromosome 9"/>
</dbReference>
<accession>A0A384JS27</accession>
<evidence type="ECO:0000313" key="1">
    <source>
        <dbReference type="EMBL" id="ATZ53395.1"/>
    </source>
</evidence>
<dbReference type="VEuPathDB" id="FungiDB:Bcin09g02520"/>
<gene>
    <name evidence="1" type="ORF">BCIN_09g02520</name>
</gene>
<reference evidence="1 2" key="1">
    <citation type="journal article" date="2011" name="PLoS Genet.">
        <title>Genomic analysis of the necrotrophic fungal pathogens Sclerotinia sclerotiorum and Botrytis cinerea.</title>
        <authorList>
            <person name="Amselem J."/>
            <person name="Cuomo C.A."/>
            <person name="van Kan J.A."/>
            <person name="Viaud M."/>
            <person name="Benito E.P."/>
            <person name="Couloux A."/>
            <person name="Coutinho P.M."/>
            <person name="de Vries R.P."/>
            <person name="Dyer P.S."/>
            <person name="Fillinger S."/>
            <person name="Fournier E."/>
            <person name="Gout L."/>
            <person name="Hahn M."/>
            <person name="Kohn L."/>
            <person name="Lapalu N."/>
            <person name="Plummer K.M."/>
            <person name="Pradier J.M."/>
            <person name="Quevillon E."/>
            <person name="Sharon A."/>
            <person name="Simon A."/>
            <person name="ten Have A."/>
            <person name="Tudzynski B."/>
            <person name="Tudzynski P."/>
            <person name="Wincker P."/>
            <person name="Andrew M."/>
            <person name="Anthouard V."/>
            <person name="Beever R.E."/>
            <person name="Beffa R."/>
            <person name="Benoit I."/>
            <person name="Bouzid O."/>
            <person name="Brault B."/>
            <person name="Chen Z."/>
            <person name="Choquer M."/>
            <person name="Collemare J."/>
            <person name="Cotton P."/>
            <person name="Danchin E.G."/>
            <person name="Da Silva C."/>
            <person name="Gautier A."/>
            <person name="Giraud C."/>
            <person name="Giraud T."/>
            <person name="Gonzalez C."/>
            <person name="Grossetete S."/>
            <person name="Guldener U."/>
            <person name="Henrissat B."/>
            <person name="Howlett B.J."/>
            <person name="Kodira C."/>
            <person name="Kretschmer M."/>
            <person name="Lappartient A."/>
            <person name="Leroch M."/>
            <person name="Levis C."/>
            <person name="Mauceli E."/>
            <person name="Neuveglise C."/>
            <person name="Oeser B."/>
            <person name="Pearson M."/>
            <person name="Poulain J."/>
            <person name="Poussereau N."/>
            <person name="Quesneville H."/>
            <person name="Rascle C."/>
            <person name="Schumacher J."/>
            <person name="Segurens B."/>
            <person name="Sexton A."/>
            <person name="Silva E."/>
            <person name="Sirven C."/>
            <person name="Soanes D.M."/>
            <person name="Talbot N.J."/>
            <person name="Templeton M."/>
            <person name="Yandava C."/>
            <person name="Yarden O."/>
            <person name="Zeng Q."/>
            <person name="Rollins J.A."/>
            <person name="Lebrun M.H."/>
            <person name="Dickman M."/>
        </authorList>
    </citation>
    <scope>NUCLEOTIDE SEQUENCE [LARGE SCALE GENOMIC DNA]</scope>
    <source>
        <strain evidence="1 2">B05.10</strain>
    </source>
</reference>
<dbReference type="EMBL" id="CP009813">
    <property type="protein sequence ID" value="ATZ53395.1"/>
    <property type="molecule type" value="Genomic_DNA"/>
</dbReference>
<proteinExistence type="predicted"/>
<dbReference type="RefSeq" id="XP_024550791.1">
    <property type="nucleotide sequence ID" value="XM_024694998.1"/>
</dbReference>
<reference evidence="1 2" key="2">
    <citation type="journal article" date="2012" name="Eukaryot. Cell">
        <title>Genome update of Botrytis cinerea strains B05.10 and T4.</title>
        <authorList>
            <person name="Staats M."/>
            <person name="van Kan J.A."/>
        </authorList>
    </citation>
    <scope>NUCLEOTIDE SEQUENCE [LARGE SCALE GENOMIC DNA]</scope>
    <source>
        <strain evidence="1 2">B05.10</strain>
    </source>
</reference>
<name>A0A384JS27_BOTFB</name>
<protein>
    <submittedName>
        <fullName evidence="1">Uncharacterized protein</fullName>
    </submittedName>
</protein>
<dbReference type="AlphaFoldDB" id="A0A384JS27"/>
<dbReference type="GeneID" id="36394483"/>
<sequence length="121" mass="13930">MQEIRHEHNWKQASKYITIHKVSQHVPTKASKIHSSSKTNTPNCTTIKFNTINLLSAHNQKFQRPPFFFSTIQRTQICVVLFASLTTSLRMRSAMNPKPIFRQIRSLRGSVSPGTPTILRR</sequence>
<organism evidence="1 2">
    <name type="scientific">Botryotinia fuckeliana (strain B05.10)</name>
    <name type="common">Noble rot fungus</name>
    <name type="synonym">Botrytis cinerea</name>
    <dbReference type="NCBI Taxonomy" id="332648"/>
    <lineage>
        <taxon>Eukaryota</taxon>
        <taxon>Fungi</taxon>
        <taxon>Dikarya</taxon>
        <taxon>Ascomycota</taxon>
        <taxon>Pezizomycotina</taxon>
        <taxon>Leotiomycetes</taxon>
        <taxon>Helotiales</taxon>
        <taxon>Sclerotiniaceae</taxon>
        <taxon>Botrytis</taxon>
    </lineage>
</organism>